<keyword evidence="6" id="KW-0614">Plasmid</keyword>
<proteinExistence type="predicted"/>
<evidence type="ECO:0000256" key="4">
    <source>
        <dbReference type="ARBA" id="ARBA00023172"/>
    </source>
</evidence>
<dbReference type="InterPro" id="IPR001584">
    <property type="entry name" value="Integrase_cat-core"/>
</dbReference>
<keyword evidence="2" id="KW-0815">Transposition</keyword>
<organism evidence="6">
    <name type="scientific">Klebsiella pneumoniae</name>
    <dbReference type="NCBI Taxonomy" id="573"/>
    <lineage>
        <taxon>Bacteria</taxon>
        <taxon>Pseudomonadati</taxon>
        <taxon>Pseudomonadota</taxon>
        <taxon>Gammaproteobacteria</taxon>
        <taxon>Enterobacterales</taxon>
        <taxon>Enterobacteriaceae</taxon>
        <taxon>Klebsiella/Raoultella group</taxon>
        <taxon>Klebsiella</taxon>
        <taxon>Klebsiella pneumoniae complex</taxon>
    </lineage>
</organism>
<dbReference type="SUPFAM" id="SSF53098">
    <property type="entry name" value="Ribonuclease H-like"/>
    <property type="match status" value="2"/>
</dbReference>
<feature type="domain" description="Integrase catalytic" evidence="5">
    <location>
        <begin position="184"/>
        <end position="387"/>
    </location>
</feature>
<name>A0A6G9HLL5_KLEPN</name>
<dbReference type="NCBIfam" id="NF033587">
    <property type="entry name" value="transpos_IS6"/>
    <property type="match status" value="1"/>
</dbReference>
<dbReference type="PANTHER" id="PTHR35528">
    <property type="entry name" value="BLL1675 PROTEIN"/>
    <property type="match status" value="1"/>
</dbReference>
<dbReference type="GO" id="GO:0032196">
    <property type="term" value="P:transposition"/>
    <property type="evidence" value="ECO:0007669"/>
    <property type="project" value="UniProtKB-KW"/>
</dbReference>
<dbReference type="GO" id="GO:0015074">
    <property type="term" value="P:DNA integration"/>
    <property type="evidence" value="ECO:0007669"/>
    <property type="project" value="InterPro"/>
</dbReference>
<evidence type="ECO:0000313" key="6">
    <source>
        <dbReference type="EMBL" id="QIQ11318.1"/>
    </source>
</evidence>
<accession>A0A6G9HLL5</accession>
<evidence type="ECO:0000259" key="5">
    <source>
        <dbReference type="PROSITE" id="PS50994"/>
    </source>
</evidence>
<evidence type="ECO:0000256" key="1">
    <source>
        <dbReference type="ARBA" id="ARBA00002286"/>
    </source>
</evidence>
<dbReference type="GO" id="GO:0006310">
    <property type="term" value="P:DNA recombination"/>
    <property type="evidence" value="ECO:0007669"/>
    <property type="project" value="UniProtKB-KW"/>
</dbReference>
<dbReference type="InterPro" id="IPR036397">
    <property type="entry name" value="RNaseH_sf"/>
</dbReference>
<dbReference type="InterPro" id="IPR032874">
    <property type="entry name" value="DDE_dom"/>
</dbReference>
<dbReference type="PANTHER" id="PTHR35528:SF3">
    <property type="entry name" value="BLL1675 PROTEIN"/>
    <property type="match status" value="1"/>
</dbReference>
<sequence length="588" mass="66854">MLNTRVHQSEVSMATDTPRIPEQGVATLPDEAWERARRRAEIISPLAQSETVGHEAADMAAQALGLSRRQVYVLIRRARQGSGLVTDLVPGQSGGGKGKGRLPEPVERVIHELLQKRFLTKQKRSLAAFHREVTQVCKAQKLRVPARNTVALRIASLDPRKVIRRREGQDAARDLQGVGGEPPAVTAPLEQVQIDHTVIDLIVVDDRDRQPIGRPYLTLAIDVFTRCVLGMVVTLEAPSAVSVGLCLVHVACDKRPWLEGLNVEMDWQMSGKPLLLYLDNAAEFKSEALRRGCEQHGIRLDYRPLGQPHYGGIVERIIGTAMQMIHDELPGTTFSNPDQRGDYDSENKAALTLRELERWLTLAVGTYHGSVHNGLLQPPAARWAEAVARVGVPAVVTRATSFLVDFLPILRRTLTRTGFVIDHIHYYADDIILWAVRWYCKYGISYRELQEMLAERGVNVDHSTIYRWVQRYAPEMEKRLRWYWRNPSDLCPWHMDETYVKVNGRWAYLYRAVDSRGRTVDFYLSSRRNSKAAYRFLGKILNNVKKWQIPRFINTDKAPAYGRALALLKREGRCPSDVEHRQIKHQHG</sequence>
<dbReference type="PROSITE" id="PS50994">
    <property type="entry name" value="INTEGRASE"/>
    <property type="match status" value="2"/>
</dbReference>
<keyword evidence="3" id="KW-0238">DNA-binding</keyword>
<dbReference type="Pfam" id="PF13610">
    <property type="entry name" value="DDE_Tnp_IS240"/>
    <property type="match status" value="1"/>
</dbReference>
<feature type="domain" description="Integrase catalytic" evidence="5">
    <location>
        <begin position="483"/>
        <end position="588"/>
    </location>
</feature>
<dbReference type="InterPro" id="IPR012337">
    <property type="entry name" value="RNaseH-like_sf"/>
</dbReference>
<reference evidence="6" key="1">
    <citation type="submission" date="2018-12" db="EMBL/GenBank/DDBJ databases">
        <authorList>
            <person name="Feng Y."/>
        </authorList>
    </citation>
    <scope>NUCLEOTIDE SEQUENCE</scope>
    <source>
        <strain evidence="6">K196</strain>
        <plasmid evidence="6">pK196_KPC</plasmid>
    </source>
</reference>
<dbReference type="InterPro" id="IPR047930">
    <property type="entry name" value="Transpos_IS6"/>
</dbReference>
<protein>
    <submittedName>
        <fullName evidence="6">TniA putative transposase</fullName>
    </submittedName>
</protein>
<evidence type="ECO:0000256" key="3">
    <source>
        <dbReference type="ARBA" id="ARBA00023125"/>
    </source>
</evidence>
<dbReference type="InterPro" id="IPR052183">
    <property type="entry name" value="IS_Transposase"/>
</dbReference>
<dbReference type="AlphaFoldDB" id="A0A6G9HLL5"/>
<dbReference type="Gene3D" id="3.30.420.10">
    <property type="entry name" value="Ribonuclease H-like superfamily/Ribonuclease H"/>
    <property type="match status" value="2"/>
</dbReference>
<dbReference type="GO" id="GO:0003677">
    <property type="term" value="F:DNA binding"/>
    <property type="evidence" value="ECO:0007669"/>
    <property type="project" value="UniProtKB-KW"/>
</dbReference>
<geneLocation type="plasmid" evidence="6">
    <name>pK196_KPC</name>
</geneLocation>
<dbReference type="EMBL" id="MK312243">
    <property type="protein sequence ID" value="QIQ11318.1"/>
    <property type="molecule type" value="Genomic_DNA"/>
</dbReference>
<comment type="function">
    <text evidence="1">Involved in the transposition of the insertion sequence.</text>
</comment>
<keyword evidence="4" id="KW-0233">DNA recombination</keyword>
<evidence type="ECO:0000256" key="2">
    <source>
        <dbReference type="ARBA" id="ARBA00022578"/>
    </source>
</evidence>